<name>A0AAW0WR20_CHEQU</name>
<dbReference type="Proteomes" id="UP001445076">
    <property type="component" value="Unassembled WGS sequence"/>
</dbReference>
<organism evidence="2 3">
    <name type="scientific">Cherax quadricarinatus</name>
    <name type="common">Australian red claw crayfish</name>
    <dbReference type="NCBI Taxonomy" id="27406"/>
    <lineage>
        <taxon>Eukaryota</taxon>
        <taxon>Metazoa</taxon>
        <taxon>Ecdysozoa</taxon>
        <taxon>Arthropoda</taxon>
        <taxon>Crustacea</taxon>
        <taxon>Multicrustacea</taxon>
        <taxon>Malacostraca</taxon>
        <taxon>Eumalacostraca</taxon>
        <taxon>Eucarida</taxon>
        <taxon>Decapoda</taxon>
        <taxon>Pleocyemata</taxon>
        <taxon>Astacidea</taxon>
        <taxon>Parastacoidea</taxon>
        <taxon>Parastacidae</taxon>
        <taxon>Cherax</taxon>
    </lineage>
</organism>
<dbReference type="EMBL" id="JARKIK010000054">
    <property type="protein sequence ID" value="KAK8733280.1"/>
    <property type="molecule type" value="Genomic_DNA"/>
</dbReference>
<evidence type="ECO:0000313" key="3">
    <source>
        <dbReference type="Proteomes" id="UP001445076"/>
    </source>
</evidence>
<sequence>MDGFVALWLTRPDIYPRRRDLLALRGFGRLETVAEAQESLEQDIGLFLQEYRRCQGVLQQMFQAVKDGETARAQQLLYFESDIFYLVDLLWQGRLEGDGMPLLHWAVLHGREQIVNLILRAPQDRPAAHNNHVTQRFCPDDVRDQWRRTPLHYASGLPDGGAIVAALLDLGSSEHTLDMDGREPLDFRDARGSPALLTLMDNLRNKVYKMPQPNPWDPEVLRTHLDNLRRERFQNHHHHSHPHKHHYQPCIGYSKGPPYLSSLSTSHAYQHDMSGHGWPYPAHFPTVPGSNFHWPLPHPSGHPAKEQKGSQRLCQIM</sequence>
<evidence type="ECO:0000313" key="2">
    <source>
        <dbReference type="EMBL" id="KAK8733280.1"/>
    </source>
</evidence>
<feature type="region of interest" description="Disordered" evidence="1">
    <location>
        <begin position="298"/>
        <end position="317"/>
    </location>
</feature>
<comment type="caution">
    <text evidence="2">The sequence shown here is derived from an EMBL/GenBank/DDBJ whole genome shotgun (WGS) entry which is preliminary data.</text>
</comment>
<proteinExistence type="predicted"/>
<dbReference type="Gene3D" id="1.25.40.20">
    <property type="entry name" value="Ankyrin repeat-containing domain"/>
    <property type="match status" value="1"/>
</dbReference>
<keyword evidence="3" id="KW-1185">Reference proteome</keyword>
<reference evidence="2 3" key="1">
    <citation type="journal article" date="2024" name="BMC Genomics">
        <title>Genome assembly of redclaw crayfish (Cherax quadricarinatus) provides insights into its immune adaptation and hypoxia tolerance.</title>
        <authorList>
            <person name="Liu Z."/>
            <person name="Zheng J."/>
            <person name="Li H."/>
            <person name="Fang K."/>
            <person name="Wang S."/>
            <person name="He J."/>
            <person name="Zhou D."/>
            <person name="Weng S."/>
            <person name="Chi M."/>
            <person name="Gu Z."/>
            <person name="He J."/>
            <person name="Li F."/>
            <person name="Wang M."/>
        </authorList>
    </citation>
    <scope>NUCLEOTIDE SEQUENCE [LARGE SCALE GENOMIC DNA]</scope>
    <source>
        <strain evidence="2">ZL_2023a</strain>
    </source>
</reference>
<protein>
    <submittedName>
        <fullName evidence="2">Uncharacterized protein</fullName>
    </submittedName>
</protein>
<dbReference type="AlphaFoldDB" id="A0AAW0WR20"/>
<evidence type="ECO:0000256" key="1">
    <source>
        <dbReference type="SAM" id="MobiDB-lite"/>
    </source>
</evidence>
<accession>A0AAW0WR20</accession>
<gene>
    <name evidence="2" type="ORF">OTU49_006559</name>
</gene>
<dbReference type="InterPro" id="IPR036770">
    <property type="entry name" value="Ankyrin_rpt-contain_sf"/>
</dbReference>
<dbReference type="SUPFAM" id="SSF48403">
    <property type="entry name" value="Ankyrin repeat"/>
    <property type="match status" value="1"/>
</dbReference>